<proteinExistence type="predicted"/>
<name>A0ACD5HIJ3_9PROT</name>
<evidence type="ECO:0000313" key="1">
    <source>
        <dbReference type="EMBL" id="XRI74452.1"/>
    </source>
</evidence>
<reference evidence="1 2" key="1">
    <citation type="journal article" date="2021" name="ISME J.">
        <title>Genomic evolution of the class Acidithiobacillia: deep-branching Proteobacteria living in extreme acidic conditions.</title>
        <authorList>
            <person name="Moya-Beltran A."/>
            <person name="Beard S."/>
            <person name="Rojas-Villalobos C."/>
            <person name="Issotta F."/>
            <person name="Gallardo Y."/>
            <person name="Ulloa R."/>
            <person name="Giaveno A."/>
            <person name="Degli Esposti M."/>
            <person name="Johnson D.B."/>
            <person name="Quatrini R."/>
        </authorList>
    </citation>
    <scope>NUCLEOTIDE SEQUENCE [LARGE SCALE GENOMIC DNA]</scope>
    <source>
        <strain evidence="1 2">GG1-14</strain>
    </source>
</reference>
<dbReference type="EMBL" id="CP127526">
    <property type="protein sequence ID" value="XRI74452.1"/>
    <property type="molecule type" value="Genomic_DNA"/>
</dbReference>
<protein>
    <submittedName>
        <fullName evidence="1">MobQ family relaxase</fullName>
    </submittedName>
</protein>
<accession>A0ACD5HIJ3</accession>
<gene>
    <name evidence="1" type="primary">mobQ</name>
    <name evidence="1" type="ORF">HHS34_004450</name>
</gene>
<organism evidence="1 2">
    <name type="scientific">Acidithiobacillus montserratensis</name>
    <dbReference type="NCBI Taxonomy" id="2729135"/>
    <lineage>
        <taxon>Bacteria</taxon>
        <taxon>Pseudomonadati</taxon>
        <taxon>Pseudomonadota</taxon>
        <taxon>Acidithiobacillia</taxon>
        <taxon>Acidithiobacillales</taxon>
        <taxon>Acidithiobacillaceae</taxon>
        <taxon>Acidithiobacillus</taxon>
    </lineage>
</organism>
<sequence length="856" mass="95365">MAIYHASTKPIARSAGRSAVAAAAYRAGVELVDARTGLVHDYTRKGGVELTEILTPDGLGVERNALWNAAELAEKRKDARTAREWIVALPAELDAGQRTELAHDFAQALVERYGVAADLAIHAPDREGDNRNHHAHLLTTTRQVSRAADGGLVLGAKAHIELSDKARRERDLGGAADEVKAVRELWEHTANAALERAGVEARIDARSLQAQGVDREATQHLGPVASEMERRGKESDRGDGNREVSVNNEERARLSAEIIDLQAERERRERREAARREFEASHREVRPDFRLTDRVVAGAVVQSARRERADIQLRWNDRWRRNEQAEKERQAQRQEAARLATIEAERETRRQKLLDLAETLRTDKEAKANLRQAYLSAGYQLEERDGKEVWVYPHTDLKAEKDAAYAARQEWDARKQALKAQRLEQDRATEQETRPGIRHPQRSTWQAWRAQTLTRKYNPAYSAEMAERDIYCRWMPEDGGLYLRLGKAEVVDQGPLILAKNGTGDIPLMIDTAQAKGWESLEFTGDARFQEQAAMAALRAGLKVADMNLARRAREAIAEQAKPVIEPEYKPSSVVVPGIRYIVEETADHAPMRDKHGEIMLFDTEAQAFEVRKILGFKYPIVPVSVEQEPTKPAPVIETERPSVPIQKPIQARPTPEPVKVSEKPSPDLTDLGARRQKLVELAKALQTDAVTKIEDVRKAYLAAGYVVEPREGGAVFVYPPGDLPEARKAVTQARKDWKERADRSGAQREPMVPKAQISAYGSEYARRDGWKGSFTGAVIAVDEGHVYVGAKGGGGAPHFVAIPKERFKAQPSVGLYATFTQGDAQRPAGWSKVLGKMNGQGRLVRDQEKGKGIGD</sequence>
<keyword evidence="2" id="KW-1185">Reference proteome</keyword>
<evidence type="ECO:0000313" key="2">
    <source>
        <dbReference type="Proteomes" id="UP001195965"/>
    </source>
</evidence>
<dbReference type="Proteomes" id="UP001195965">
    <property type="component" value="Chromosome"/>
</dbReference>